<evidence type="ECO:0000313" key="2">
    <source>
        <dbReference type="Proteomes" id="UP000271678"/>
    </source>
</evidence>
<keyword evidence="2" id="KW-1185">Reference proteome</keyword>
<gene>
    <name evidence="1" type="ORF">EFY87_15895</name>
</gene>
<organism evidence="1 2">
    <name type="scientific">Flexivirga caeni</name>
    <dbReference type="NCBI Taxonomy" id="2294115"/>
    <lineage>
        <taxon>Bacteria</taxon>
        <taxon>Bacillati</taxon>
        <taxon>Actinomycetota</taxon>
        <taxon>Actinomycetes</taxon>
        <taxon>Micrococcales</taxon>
        <taxon>Dermacoccaceae</taxon>
        <taxon>Flexivirga</taxon>
    </lineage>
</organism>
<proteinExistence type="predicted"/>
<protein>
    <submittedName>
        <fullName evidence="1">Uncharacterized protein</fullName>
    </submittedName>
</protein>
<dbReference type="EMBL" id="RJJQ01000018">
    <property type="protein sequence ID" value="RNI19901.1"/>
    <property type="molecule type" value="Genomic_DNA"/>
</dbReference>
<accession>A0A3M9M2T8</accession>
<reference evidence="1 2" key="1">
    <citation type="submission" date="2018-11" db="EMBL/GenBank/DDBJ databases">
        <title>Draft genome of Simplicispira Flexivirga sp. BO-16.</title>
        <authorList>
            <person name="Im W.T."/>
        </authorList>
    </citation>
    <scope>NUCLEOTIDE SEQUENCE [LARGE SCALE GENOMIC DNA]</scope>
    <source>
        <strain evidence="1 2">BO-16</strain>
    </source>
</reference>
<dbReference type="AlphaFoldDB" id="A0A3M9M2T8"/>
<evidence type="ECO:0000313" key="1">
    <source>
        <dbReference type="EMBL" id="RNI19901.1"/>
    </source>
</evidence>
<dbReference type="Proteomes" id="UP000271678">
    <property type="component" value="Unassembled WGS sequence"/>
</dbReference>
<comment type="caution">
    <text evidence="1">The sequence shown here is derived from an EMBL/GenBank/DDBJ whole genome shotgun (WGS) entry which is preliminary data.</text>
</comment>
<sequence>MSLSETDSIGLLRRVGRAALGSAAILIVGAGAIPAADAAAAGVAGGLKLVSAQHSVHESGVSPSSLPTESRASAARFVVGENGKLTRVG</sequence>
<name>A0A3M9M2T8_9MICO</name>